<evidence type="ECO:0000256" key="4">
    <source>
        <dbReference type="ARBA" id="ARBA00022485"/>
    </source>
</evidence>
<dbReference type="PROSITE" id="PS00198">
    <property type="entry name" value="4FE4S_FER_1"/>
    <property type="match status" value="1"/>
</dbReference>
<evidence type="ECO:0000256" key="10">
    <source>
        <dbReference type="ARBA" id="ARBA00023291"/>
    </source>
</evidence>
<dbReference type="PANTHER" id="PTHR42859">
    <property type="entry name" value="OXIDOREDUCTASE"/>
    <property type="match status" value="1"/>
</dbReference>
<keyword evidence="7 11" id="KW-0249">Electron transport</keyword>
<name>A0A1W6ZRU0_9HYPH</name>
<dbReference type="PANTHER" id="PTHR42859:SF2">
    <property type="entry name" value="FERREDOXIN"/>
    <property type="match status" value="1"/>
</dbReference>
<dbReference type="InterPro" id="IPR022569">
    <property type="entry name" value="Fd_C"/>
</dbReference>
<dbReference type="STRING" id="1235591.CAK95_10545"/>
<dbReference type="SUPFAM" id="SSF54862">
    <property type="entry name" value="4Fe-4S ferredoxins"/>
    <property type="match status" value="1"/>
</dbReference>
<dbReference type="KEGG" id="psin:CAK95_10545"/>
<dbReference type="InterPro" id="IPR017896">
    <property type="entry name" value="4Fe4S_Fe-S-bd"/>
</dbReference>
<dbReference type="InterPro" id="IPR054829">
    <property type="entry name" value="FdxA"/>
</dbReference>
<feature type="compositionally biased region" description="Basic and acidic residues" evidence="12">
    <location>
        <begin position="84"/>
        <end position="100"/>
    </location>
</feature>
<proteinExistence type="predicted"/>
<dbReference type="Pfam" id="PF00037">
    <property type="entry name" value="Fer4"/>
    <property type="match status" value="1"/>
</dbReference>
<keyword evidence="3 11" id="KW-0813">Transport</keyword>
<evidence type="ECO:0000256" key="1">
    <source>
        <dbReference type="ARBA" id="ARBA00001927"/>
    </source>
</evidence>
<dbReference type="InterPro" id="IPR000813">
    <property type="entry name" value="7Fe_ferredoxin"/>
</dbReference>
<sequence>MTYVVNDSCIRCKFMDCVEVCPVDCFYEGENMLVIHPDECIDCGVCEPECPVEAIKPDTDPGLEKWLSLNAEYAKVWPNITAKKEPPADHKEWEGVEGKEQYFSPEPGTGN</sequence>
<dbReference type="InterPro" id="IPR050294">
    <property type="entry name" value="RnfB_subfamily"/>
</dbReference>
<keyword evidence="8 11" id="KW-0408">Iron</keyword>
<dbReference type="PROSITE" id="PS51379">
    <property type="entry name" value="4FE4S_FER_2"/>
    <property type="match status" value="2"/>
</dbReference>
<evidence type="ECO:0000256" key="3">
    <source>
        <dbReference type="ARBA" id="ARBA00022448"/>
    </source>
</evidence>
<dbReference type="OrthoDB" id="9803397at2"/>
<evidence type="ECO:0000256" key="8">
    <source>
        <dbReference type="ARBA" id="ARBA00023004"/>
    </source>
</evidence>
<evidence type="ECO:0000256" key="9">
    <source>
        <dbReference type="ARBA" id="ARBA00023014"/>
    </source>
</evidence>
<evidence type="ECO:0000256" key="6">
    <source>
        <dbReference type="ARBA" id="ARBA00022737"/>
    </source>
</evidence>
<dbReference type="Pfam" id="PF12800">
    <property type="entry name" value="Fer4_4"/>
    <property type="match status" value="1"/>
</dbReference>
<dbReference type="Gene3D" id="3.30.70.20">
    <property type="match status" value="1"/>
</dbReference>
<evidence type="ECO:0000256" key="2">
    <source>
        <dbReference type="ARBA" id="ARBA00001966"/>
    </source>
</evidence>
<comment type="cofactor">
    <cofactor evidence="2 11">
        <name>[4Fe-4S] cluster</name>
        <dbReference type="ChEBI" id="CHEBI:49883"/>
    </cofactor>
</comment>
<organism evidence="13 14">
    <name type="scientific">Pseudorhodoplanes sinuspersici</name>
    <dbReference type="NCBI Taxonomy" id="1235591"/>
    <lineage>
        <taxon>Bacteria</taxon>
        <taxon>Pseudomonadati</taxon>
        <taxon>Pseudomonadota</taxon>
        <taxon>Alphaproteobacteria</taxon>
        <taxon>Hyphomicrobiales</taxon>
        <taxon>Pseudorhodoplanes</taxon>
    </lineage>
</organism>
<protein>
    <recommendedName>
        <fullName evidence="11">Ferredoxin</fullName>
    </recommendedName>
</protein>
<comment type="function">
    <text evidence="11">Ferredoxins are iron-sulfur proteins that transfer electrons in a wide variety of metabolic reactions.</text>
</comment>
<comment type="cofactor">
    <cofactor evidence="1 11">
        <name>[3Fe-4S] cluster</name>
        <dbReference type="ChEBI" id="CHEBI:21137"/>
    </cofactor>
</comment>
<dbReference type="GO" id="GO:0009055">
    <property type="term" value="F:electron transfer activity"/>
    <property type="evidence" value="ECO:0007669"/>
    <property type="project" value="InterPro"/>
</dbReference>
<gene>
    <name evidence="13" type="ORF">CAK95_10545</name>
</gene>
<evidence type="ECO:0000256" key="11">
    <source>
        <dbReference type="RuleBase" id="RU364098"/>
    </source>
</evidence>
<dbReference type="EMBL" id="CP021112">
    <property type="protein sequence ID" value="ARP99474.1"/>
    <property type="molecule type" value="Genomic_DNA"/>
</dbReference>
<keyword evidence="6 11" id="KW-0677">Repeat</keyword>
<dbReference type="InterPro" id="IPR017900">
    <property type="entry name" value="4Fe4S_Fe_S_CS"/>
</dbReference>
<dbReference type="PRINTS" id="PR00354">
    <property type="entry name" value="7FE8SFRDOXIN"/>
</dbReference>
<keyword evidence="4 11" id="KW-0004">4Fe-4S</keyword>
<keyword evidence="9 11" id="KW-0411">Iron-sulfur</keyword>
<feature type="region of interest" description="Disordered" evidence="12">
    <location>
        <begin position="84"/>
        <end position="111"/>
    </location>
</feature>
<dbReference type="Pfam" id="PF11953">
    <property type="entry name" value="DUF3470"/>
    <property type="match status" value="1"/>
</dbReference>
<dbReference type="AlphaFoldDB" id="A0A1W6ZRU0"/>
<dbReference type="GO" id="GO:0051538">
    <property type="term" value="F:3 iron, 4 sulfur cluster binding"/>
    <property type="evidence" value="ECO:0007669"/>
    <property type="project" value="UniProtKB-KW"/>
</dbReference>
<evidence type="ECO:0000256" key="7">
    <source>
        <dbReference type="ARBA" id="ARBA00022982"/>
    </source>
</evidence>
<keyword evidence="5 11" id="KW-0479">Metal-binding</keyword>
<dbReference type="NCBIfam" id="NF045490">
    <property type="entry name" value="FdxA_Protbact"/>
    <property type="match status" value="1"/>
</dbReference>
<evidence type="ECO:0000313" key="13">
    <source>
        <dbReference type="EMBL" id="ARP99474.1"/>
    </source>
</evidence>
<keyword evidence="14" id="KW-1185">Reference proteome</keyword>
<keyword evidence="10 11" id="KW-0003">3Fe-4S</keyword>
<dbReference type="GO" id="GO:0051539">
    <property type="term" value="F:4 iron, 4 sulfur cluster binding"/>
    <property type="evidence" value="ECO:0007669"/>
    <property type="project" value="UniProtKB-KW"/>
</dbReference>
<evidence type="ECO:0000256" key="12">
    <source>
        <dbReference type="SAM" id="MobiDB-lite"/>
    </source>
</evidence>
<dbReference type="RefSeq" id="WP_086087884.1">
    <property type="nucleotide sequence ID" value="NZ_CP021112.1"/>
</dbReference>
<evidence type="ECO:0000313" key="14">
    <source>
        <dbReference type="Proteomes" id="UP000194137"/>
    </source>
</evidence>
<dbReference type="GO" id="GO:0046872">
    <property type="term" value="F:metal ion binding"/>
    <property type="evidence" value="ECO:0007669"/>
    <property type="project" value="UniProtKB-KW"/>
</dbReference>
<reference evidence="13 14" key="1">
    <citation type="submission" date="2017-05" db="EMBL/GenBank/DDBJ databases">
        <title>Full genome sequence of Pseudorhodoplanes sinuspersici.</title>
        <authorList>
            <person name="Dastgheib S.M.M."/>
            <person name="Shavandi M."/>
            <person name="Tirandaz H."/>
        </authorList>
    </citation>
    <scope>NUCLEOTIDE SEQUENCE [LARGE SCALE GENOMIC DNA]</scope>
    <source>
        <strain evidence="13 14">RIPI110</strain>
    </source>
</reference>
<accession>A0A1W6ZRU0</accession>
<evidence type="ECO:0000256" key="5">
    <source>
        <dbReference type="ARBA" id="ARBA00022723"/>
    </source>
</evidence>
<dbReference type="Proteomes" id="UP000194137">
    <property type="component" value="Chromosome"/>
</dbReference>